<dbReference type="RefSeq" id="WP_284281273.1">
    <property type="nucleotide sequence ID" value="NZ_BSOJ01000015.1"/>
</dbReference>
<evidence type="ECO:0000259" key="1">
    <source>
        <dbReference type="Pfam" id="PF00561"/>
    </source>
</evidence>
<dbReference type="SUPFAM" id="SSF53474">
    <property type="entry name" value="alpha/beta-Hydrolases"/>
    <property type="match status" value="1"/>
</dbReference>
<dbReference type="Proteomes" id="UP001156664">
    <property type="component" value="Unassembled WGS sequence"/>
</dbReference>
<dbReference type="InterPro" id="IPR050266">
    <property type="entry name" value="AB_hydrolase_sf"/>
</dbReference>
<sequence>MTATFAQRLFSQTRRKNPFCLPEGEIQGLAGWLIALERSACGLSRHETRIEGFTIPYLKGGQGEPLVLVHGFGGSKDNFNRFAAKLTQHFTVYAIDVPGFGGSTRNLQAEYDIPTQTRRLHQIIQSLGLSKPHLAGNSMGGWISGLYAATYPDETGSVLFLAPAGMKASWKSEALRLYTETGEILLTPSNLAEYERFIDLVMYKRPAFAPKVVIKAMAARAAKDLELNQRIYKTFKSGESDLASQLQASGFKGPAMIVWGENDRVLDVAGADELKQALPEAELMRLKKTGHAPMMEKPAEVAQAYVAWRKVLR</sequence>
<dbReference type="PANTHER" id="PTHR43798:SF5">
    <property type="entry name" value="MONOACYLGLYCEROL LIPASE ABHD6"/>
    <property type="match status" value="1"/>
</dbReference>
<dbReference type="InterPro" id="IPR029058">
    <property type="entry name" value="AB_hydrolase_fold"/>
</dbReference>
<dbReference type="PANTHER" id="PTHR43798">
    <property type="entry name" value="MONOACYLGLYCEROL LIPASE"/>
    <property type="match status" value="1"/>
</dbReference>
<gene>
    <name evidence="2" type="ORF">GCM10007875_17310</name>
</gene>
<organism evidence="2 3">
    <name type="scientific">Limnobacter litoralis</name>
    <dbReference type="NCBI Taxonomy" id="481366"/>
    <lineage>
        <taxon>Bacteria</taxon>
        <taxon>Pseudomonadati</taxon>
        <taxon>Pseudomonadota</taxon>
        <taxon>Betaproteobacteria</taxon>
        <taxon>Burkholderiales</taxon>
        <taxon>Burkholderiaceae</taxon>
        <taxon>Limnobacter</taxon>
    </lineage>
</organism>
<reference evidence="3" key="1">
    <citation type="journal article" date="2019" name="Int. J. Syst. Evol. Microbiol.">
        <title>The Global Catalogue of Microorganisms (GCM) 10K type strain sequencing project: providing services to taxonomists for standard genome sequencing and annotation.</title>
        <authorList>
            <consortium name="The Broad Institute Genomics Platform"/>
            <consortium name="The Broad Institute Genome Sequencing Center for Infectious Disease"/>
            <person name="Wu L."/>
            <person name="Ma J."/>
        </authorList>
    </citation>
    <scope>NUCLEOTIDE SEQUENCE [LARGE SCALE GENOMIC DNA]</scope>
    <source>
        <strain evidence="3">NBRC 105857</strain>
    </source>
</reference>
<proteinExistence type="predicted"/>
<protein>
    <submittedName>
        <fullName evidence="2">Lipase</fullName>
    </submittedName>
</protein>
<dbReference type="PRINTS" id="PR00111">
    <property type="entry name" value="ABHYDROLASE"/>
</dbReference>
<evidence type="ECO:0000313" key="3">
    <source>
        <dbReference type="Proteomes" id="UP001156664"/>
    </source>
</evidence>
<comment type="caution">
    <text evidence="2">The sequence shown here is derived from an EMBL/GenBank/DDBJ whole genome shotgun (WGS) entry which is preliminary data.</text>
</comment>
<evidence type="ECO:0000313" key="2">
    <source>
        <dbReference type="EMBL" id="GLR26641.1"/>
    </source>
</evidence>
<dbReference type="Gene3D" id="3.40.50.1820">
    <property type="entry name" value="alpha/beta hydrolase"/>
    <property type="match status" value="1"/>
</dbReference>
<dbReference type="EMBL" id="BSOJ01000015">
    <property type="protein sequence ID" value="GLR26641.1"/>
    <property type="molecule type" value="Genomic_DNA"/>
</dbReference>
<keyword evidence="3" id="KW-1185">Reference proteome</keyword>
<dbReference type="Pfam" id="PF00561">
    <property type="entry name" value="Abhydrolase_1"/>
    <property type="match status" value="1"/>
</dbReference>
<feature type="domain" description="AB hydrolase-1" evidence="1">
    <location>
        <begin position="65"/>
        <end position="298"/>
    </location>
</feature>
<accession>A0ABQ5YRW9</accession>
<name>A0ABQ5YRW9_9BURK</name>
<dbReference type="InterPro" id="IPR000073">
    <property type="entry name" value="AB_hydrolase_1"/>
</dbReference>